<evidence type="ECO:0000313" key="3">
    <source>
        <dbReference type="Proteomes" id="UP000499080"/>
    </source>
</evidence>
<evidence type="ECO:0000313" key="2">
    <source>
        <dbReference type="EMBL" id="GBN57060.1"/>
    </source>
</evidence>
<proteinExistence type="predicted"/>
<reference evidence="1 3" key="1">
    <citation type="journal article" date="2019" name="Sci. Rep.">
        <title>Orb-weaving spider Araneus ventricosus genome elucidates the spidroin gene catalogue.</title>
        <authorList>
            <person name="Kono N."/>
            <person name="Nakamura H."/>
            <person name="Ohtoshi R."/>
            <person name="Moran D.A.P."/>
            <person name="Shinohara A."/>
            <person name="Yoshida Y."/>
            <person name="Fujiwara M."/>
            <person name="Mori M."/>
            <person name="Tomita M."/>
            <person name="Arakawa K."/>
        </authorList>
    </citation>
    <scope>NUCLEOTIDE SEQUENCE [LARGE SCALE GENOMIC DNA]</scope>
</reference>
<dbReference type="Proteomes" id="UP000499080">
    <property type="component" value="Unassembled WGS sequence"/>
</dbReference>
<dbReference type="AlphaFoldDB" id="A0A4Y2Q2E8"/>
<evidence type="ECO:0000313" key="1">
    <source>
        <dbReference type="EMBL" id="GBN57050.1"/>
    </source>
</evidence>
<dbReference type="EMBL" id="BGPR01136087">
    <property type="protein sequence ID" value="GBN57050.1"/>
    <property type="molecule type" value="Genomic_DNA"/>
</dbReference>
<dbReference type="EMBL" id="BGPR01136090">
    <property type="protein sequence ID" value="GBN57060.1"/>
    <property type="molecule type" value="Genomic_DNA"/>
</dbReference>
<protein>
    <submittedName>
        <fullName evidence="1">Uncharacterized protein</fullName>
    </submittedName>
</protein>
<organism evidence="1 3">
    <name type="scientific">Araneus ventricosus</name>
    <name type="common">Orbweaver spider</name>
    <name type="synonym">Epeira ventricosa</name>
    <dbReference type="NCBI Taxonomy" id="182803"/>
    <lineage>
        <taxon>Eukaryota</taxon>
        <taxon>Metazoa</taxon>
        <taxon>Ecdysozoa</taxon>
        <taxon>Arthropoda</taxon>
        <taxon>Chelicerata</taxon>
        <taxon>Arachnida</taxon>
        <taxon>Araneae</taxon>
        <taxon>Araneomorphae</taxon>
        <taxon>Entelegynae</taxon>
        <taxon>Araneoidea</taxon>
        <taxon>Araneidae</taxon>
        <taxon>Araneus</taxon>
    </lineage>
</organism>
<name>A0A4Y2Q2E8_ARAVE</name>
<comment type="caution">
    <text evidence="1">The sequence shown here is derived from an EMBL/GenBank/DDBJ whole genome shotgun (WGS) entry which is preliminary data.</text>
</comment>
<keyword evidence="3" id="KW-1185">Reference proteome</keyword>
<gene>
    <name evidence="1" type="ORF">AVEN_251710_1</name>
    <name evidence="2" type="ORF">AVEN_8757_1</name>
</gene>
<accession>A0A4Y2Q2E8</accession>
<sequence>MRDRKDYHNEKGPGVKICKRDYRSEIEPQGDARRACGHRAFTNQEIRERLTLTLPLARSADTLTLLNLWTFIHFTSSCWQEFHEGLLWRSLQA</sequence>